<keyword evidence="7" id="KW-0496">Mitochondrion</keyword>
<accession>A0AAV7G7B3</accession>
<keyword evidence="6" id="KW-0406">Ion transport</keyword>
<keyword evidence="9" id="KW-0066">ATP synthesis</keyword>
<comment type="similarity">
    <text evidence="2">Belongs to the ATPase g subunit family.</text>
</comment>
<evidence type="ECO:0000256" key="9">
    <source>
        <dbReference type="ARBA" id="ARBA00023310"/>
    </source>
</evidence>
<dbReference type="GO" id="GO:0045259">
    <property type="term" value="C:proton-transporting ATP synthase complex"/>
    <property type="evidence" value="ECO:0007669"/>
    <property type="project" value="UniProtKB-KW"/>
</dbReference>
<keyword evidence="3" id="KW-0813">Transport</keyword>
<gene>
    <name evidence="10" type="ORF">IEQ34_018681</name>
</gene>
<protein>
    <submittedName>
        <fullName evidence="10">Uncharacterized protein</fullName>
    </submittedName>
</protein>
<dbReference type="Pfam" id="PF04718">
    <property type="entry name" value="ATP-synt_G"/>
    <property type="match status" value="1"/>
</dbReference>
<dbReference type="GO" id="GO:0031966">
    <property type="term" value="C:mitochondrial membrane"/>
    <property type="evidence" value="ECO:0007669"/>
    <property type="project" value="UniProtKB-SubCell"/>
</dbReference>
<organism evidence="10 11">
    <name type="scientific">Dendrobium chrysotoxum</name>
    <name type="common">Orchid</name>
    <dbReference type="NCBI Taxonomy" id="161865"/>
    <lineage>
        <taxon>Eukaryota</taxon>
        <taxon>Viridiplantae</taxon>
        <taxon>Streptophyta</taxon>
        <taxon>Embryophyta</taxon>
        <taxon>Tracheophyta</taxon>
        <taxon>Spermatophyta</taxon>
        <taxon>Magnoliopsida</taxon>
        <taxon>Liliopsida</taxon>
        <taxon>Asparagales</taxon>
        <taxon>Orchidaceae</taxon>
        <taxon>Epidendroideae</taxon>
        <taxon>Malaxideae</taxon>
        <taxon>Dendrobiinae</taxon>
        <taxon>Dendrobium</taxon>
    </lineage>
</organism>
<evidence type="ECO:0000256" key="5">
    <source>
        <dbReference type="ARBA" id="ARBA00022781"/>
    </source>
</evidence>
<keyword evidence="11" id="KW-1185">Reference proteome</keyword>
<dbReference type="GO" id="GO:0015078">
    <property type="term" value="F:proton transmembrane transporter activity"/>
    <property type="evidence" value="ECO:0007669"/>
    <property type="project" value="InterPro"/>
</dbReference>
<dbReference type="PANTHER" id="PTHR12386">
    <property type="entry name" value="ATP SYNTHASE SUBUNIT"/>
    <property type="match status" value="1"/>
</dbReference>
<evidence type="ECO:0000256" key="1">
    <source>
        <dbReference type="ARBA" id="ARBA00004325"/>
    </source>
</evidence>
<dbReference type="EMBL" id="JAGFBR010000017">
    <property type="protein sequence ID" value="KAH0451382.1"/>
    <property type="molecule type" value="Genomic_DNA"/>
</dbReference>
<reference evidence="10 11" key="1">
    <citation type="journal article" date="2021" name="Hortic Res">
        <title>Chromosome-scale assembly of the Dendrobium chrysotoxum genome enhances the understanding of orchid evolution.</title>
        <authorList>
            <person name="Zhang Y."/>
            <person name="Zhang G.Q."/>
            <person name="Zhang D."/>
            <person name="Liu X.D."/>
            <person name="Xu X.Y."/>
            <person name="Sun W.H."/>
            <person name="Yu X."/>
            <person name="Zhu X."/>
            <person name="Wang Z.W."/>
            <person name="Zhao X."/>
            <person name="Zhong W.Y."/>
            <person name="Chen H."/>
            <person name="Yin W.L."/>
            <person name="Huang T."/>
            <person name="Niu S.C."/>
            <person name="Liu Z.J."/>
        </authorList>
    </citation>
    <scope>NUCLEOTIDE SEQUENCE [LARGE SCALE GENOMIC DNA]</scope>
    <source>
        <strain evidence="10">Lindl</strain>
    </source>
</reference>
<keyword evidence="5" id="KW-0375">Hydrogen ion transport</keyword>
<evidence type="ECO:0000256" key="3">
    <source>
        <dbReference type="ARBA" id="ARBA00022448"/>
    </source>
</evidence>
<dbReference type="InterPro" id="IPR006808">
    <property type="entry name" value="ATP_synth_F0_gsu_mt"/>
</dbReference>
<evidence type="ECO:0000313" key="11">
    <source>
        <dbReference type="Proteomes" id="UP000775213"/>
    </source>
</evidence>
<name>A0AAV7G7B3_DENCH</name>
<keyword evidence="4" id="KW-0138">CF(0)</keyword>
<evidence type="ECO:0000313" key="10">
    <source>
        <dbReference type="EMBL" id="KAH0451382.1"/>
    </source>
</evidence>
<dbReference type="GO" id="GO:0015986">
    <property type="term" value="P:proton motive force-driven ATP synthesis"/>
    <property type="evidence" value="ECO:0007669"/>
    <property type="project" value="InterPro"/>
</dbReference>
<evidence type="ECO:0000256" key="7">
    <source>
        <dbReference type="ARBA" id="ARBA00023128"/>
    </source>
</evidence>
<evidence type="ECO:0000256" key="6">
    <source>
        <dbReference type="ARBA" id="ARBA00023065"/>
    </source>
</evidence>
<comment type="caution">
    <text evidence="10">The sequence shown here is derived from an EMBL/GenBank/DDBJ whole genome shotgun (WGS) entry which is preliminary data.</text>
</comment>
<dbReference type="Proteomes" id="UP000775213">
    <property type="component" value="Unassembled WGS sequence"/>
</dbReference>
<keyword evidence="8" id="KW-0472">Membrane</keyword>
<comment type="subcellular location">
    <subcellularLocation>
        <location evidence="1">Mitochondrion membrane</location>
    </subcellularLocation>
</comment>
<evidence type="ECO:0000256" key="4">
    <source>
        <dbReference type="ARBA" id="ARBA00022547"/>
    </source>
</evidence>
<dbReference type="AlphaFoldDB" id="A0AAV7G7B3"/>
<evidence type="ECO:0000256" key="8">
    <source>
        <dbReference type="ARBA" id="ARBA00023136"/>
    </source>
</evidence>
<proteinExistence type="inferred from homology"/>
<sequence length="123" mass="13813">MASSGFISEVLEIERRDDSVKGDREACDLATGARIDCRRHDISAPNEQSMITVAAAGFLQDSIPGRYESFWKELEGVKHIWRNRQDLKVEDLGIAALFGLELYAWFCVGEIAGRGFTFTGYYV</sequence>
<evidence type="ECO:0000256" key="2">
    <source>
        <dbReference type="ARBA" id="ARBA00005699"/>
    </source>
</evidence>